<dbReference type="RefSeq" id="WP_072561492.1">
    <property type="nucleotide sequence ID" value="NZ_CP017921.1"/>
</dbReference>
<sequence length="326" mass="35368">MEILWLDQDDVKSLLDMPSALEAVEMAFAQHGRNKVQMPPKSYLYFTEHNGDLRTMPAFLEEEDVAGVKVVNVHPENRKVGLPTVMATVILNSTSTGAPLAMMDGTYLTDIRTGAAGGVAARYLARENSSVVGMVGAGNQARTQLEAISNVFDLEQVYVFDLDTSRAEDFKEGMESVACCDITVVDSIQKACDADILITTTPSRKPIIKAQWLPEGLHINAIGADARGKEELDPNILQKARVVVDDMAQATHSGEVNVPLSEGYIRQEDIFAQLGQIVAGLHEGRESDSQVTVFDSTGLAIQDIVTANLVYKKAKNKGIGSKAKLF</sequence>
<evidence type="ECO:0000256" key="3">
    <source>
        <dbReference type="HAMAP-Rule" id="MF_00935"/>
    </source>
</evidence>
<dbReference type="InterPro" id="IPR023401">
    <property type="entry name" value="ODC_N"/>
</dbReference>
<evidence type="ECO:0000256" key="1">
    <source>
        <dbReference type="ARBA" id="ARBA00023002"/>
    </source>
</evidence>
<keyword evidence="3" id="KW-0547">Nucleotide-binding</keyword>
<reference evidence="5 8" key="1">
    <citation type="submission" date="2016-10" db="EMBL/GenBank/DDBJ databases">
        <title>Methanohalophilus halophilus.</title>
        <authorList>
            <person name="L'haridon S."/>
        </authorList>
    </citation>
    <scope>NUCLEOTIDE SEQUENCE [LARGE SCALE GENOMIC DNA]</scope>
    <source>
        <strain evidence="5 8">Z-7982</strain>
    </source>
</reference>
<proteinExistence type="inferred from homology"/>
<feature type="binding site" evidence="3">
    <location>
        <begin position="223"/>
        <end position="225"/>
    </location>
    <ligand>
        <name>NAD(+)</name>
        <dbReference type="ChEBI" id="CHEBI:57540"/>
    </ligand>
</feature>
<evidence type="ECO:0000313" key="5">
    <source>
        <dbReference type="EMBL" id="APH39056.1"/>
    </source>
</evidence>
<feature type="binding site" evidence="3">
    <location>
        <position position="296"/>
    </location>
    <ligand>
        <name>NAD(+)</name>
        <dbReference type="ChEBI" id="CHEBI:57540"/>
    </ligand>
</feature>
<dbReference type="STRING" id="2177.BHR79_05845"/>
<dbReference type="SUPFAM" id="SSF51735">
    <property type="entry name" value="NAD(P)-binding Rossmann-fold domains"/>
    <property type="match status" value="1"/>
</dbReference>
<dbReference type="EC" id="1.4.1.1" evidence="3 4"/>
<dbReference type="Gene3D" id="3.40.50.720">
    <property type="entry name" value="NAD(P)-binding Rossmann-like Domain"/>
    <property type="match status" value="1"/>
</dbReference>
<feature type="binding site" evidence="3">
    <location>
        <position position="229"/>
    </location>
    <ligand>
        <name>NAD(+)</name>
        <dbReference type="ChEBI" id="CHEBI:57540"/>
    </ligand>
</feature>
<comment type="caution">
    <text evidence="3">Lacks conserved residue(s) required for the propagation of feature annotation.</text>
</comment>
<gene>
    <name evidence="3" type="primary">ala</name>
    <name evidence="5" type="ORF">BHR79_05845</name>
    <name evidence="6" type="ORF">EFE40_04410</name>
    <name evidence="7" type="ORF">SAMN04515625_1878</name>
</gene>
<evidence type="ECO:0000313" key="9">
    <source>
        <dbReference type="Proteomes" id="UP000198669"/>
    </source>
</evidence>
<dbReference type="GO" id="GO:0051287">
    <property type="term" value="F:NAD binding"/>
    <property type="evidence" value="ECO:0007669"/>
    <property type="project" value="UniProtKB-UniRule"/>
</dbReference>
<feature type="binding site" evidence="3">
    <location>
        <position position="112"/>
    </location>
    <ligand>
        <name>NAD(+)</name>
        <dbReference type="ChEBI" id="CHEBI:57540"/>
    </ligand>
</feature>
<evidence type="ECO:0000313" key="10">
    <source>
        <dbReference type="Proteomes" id="UP000267921"/>
    </source>
</evidence>
<dbReference type="PIRSF" id="PIRSF001439">
    <property type="entry name" value="CryM"/>
    <property type="match status" value="1"/>
</dbReference>
<dbReference type="OrthoDB" id="21421at2157"/>
<dbReference type="AlphaFoldDB" id="A0A1L3Q2E8"/>
<dbReference type="InterPro" id="IPR012742">
    <property type="entry name" value="Ala_DH_archaeglobus"/>
</dbReference>
<reference evidence="6 10" key="3">
    <citation type="submission" date="2018-10" db="EMBL/GenBank/DDBJ databases">
        <title>Cultivation of a novel Methanohalophilus strain from Kebrit Deep of the Red Sea and a genomic comparison of members of the genus Methanohalophilus.</title>
        <authorList>
            <person name="Guan Y."/>
            <person name="Ngugi D.K."/>
            <person name="Stingl U."/>
        </authorList>
    </citation>
    <scope>NUCLEOTIDE SEQUENCE [LARGE SCALE GENOMIC DNA]</scope>
    <source>
        <strain evidence="6 10">DSM 3094</strain>
    </source>
</reference>
<comment type="similarity">
    <text evidence="3">Belongs to the ornithine cyclodeaminase/mu-crystallin family. Archaeal alanine dehydrogenase subfamily.</text>
</comment>
<dbReference type="Proteomes" id="UP000186879">
    <property type="component" value="Chromosome"/>
</dbReference>
<dbReference type="InterPro" id="IPR036291">
    <property type="entry name" value="NAD(P)-bd_dom_sf"/>
</dbReference>
<keyword evidence="1 3" id="KW-0560">Oxidoreductase</keyword>
<dbReference type="GeneID" id="30583269"/>
<dbReference type="Proteomes" id="UP000198669">
    <property type="component" value="Unassembled WGS sequence"/>
</dbReference>
<dbReference type="InterPro" id="IPR028609">
    <property type="entry name" value="AlaDH_arch-typ"/>
</dbReference>
<protein>
    <recommendedName>
        <fullName evidence="3 4">Alanine dehydrogenase</fullName>
        <shortName evidence="3">AlaDH</shortName>
        <ecNumber evidence="3 4">1.4.1.1</ecNumber>
    </recommendedName>
</protein>
<comment type="function">
    <text evidence="3">Catalyzes the NAD(+)-dependent oxidative deamination of L-alanine to pyruvate, and the reverse reaction, the reductive amination of pyruvate.</text>
</comment>
<dbReference type="EMBL" id="RJJG01000003">
    <property type="protein sequence ID" value="RNI09887.1"/>
    <property type="molecule type" value="Genomic_DNA"/>
</dbReference>
<dbReference type="FunFam" id="3.40.50.720:FF:000311">
    <property type="entry name" value="Ornithine cyclodeaminase"/>
    <property type="match status" value="1"/>
</dbReference>
<dbReference type="EMBL" id="CP017921">
    <property type="protein sequence ID" value="APH39056.1"/>
    <property type="molecule type" value="Genomic_DNA"/>
</dbReference>
<comment type="catalytic activity">
    <reaction evidence="3">
        <text>L-alanine + NAD(+) + H2O = pyruvate + NH4(+) + NADH + H(+)</text>
        <dbReference type="Rhea" id="RHEA:18405"/>
        <dbReference type="ChEBI" id="CHEBI:15361"/>
        <dbReference type="ChEBI" id="CHEBI:15377"/>
        <dbReference type="ChEBI" id="CHEBI:15378"/>
        <dbReference type="ChEBI" id="CHEBI:28938"/>
        <dbReference type="ChEBI" id="CHEBI:57540"/>
        <dbReference type="ChEBI" id="CHEBI:57945"/>
        <dbReference type="ChEBI" id="CHEBI:57972"/>
        <dbReference type="EC" id="1.4.1.1"/>
    </reaction>
</comment>
<dbReference type="GO" id="GO:0006522">
    <property type="term" value="P:alanine metabolic process"/>
    <property type="evidence" value="ECO:0007669"/>
    <property type="project" value="UniProtKB-UniRule"/>
</dbReference>
<evidence type="ECO:0000313" key="8">
    <source>
        <dbReference type="Proteomes" id="UP000186879"/>
    </source>
</evidence>
<dbReference type="InterPro" id="IPR003462">
    <property type="entry name" value="ODC_Mu_crystall"/>
</dbReference>
<evidence type="ECO:0000256" key="2">
    <source>
        <dbReference type="ARBA" id="ARBA00023027"/>
    </source>
</evidence>
<dbReference type="FunFam" id="3.30.1780.10:FF:000002">
    <property type="entry name" value="Ornithine cyclodeaminase"/>
    <property type="match status" value="1"/>
</dbReference>
<dbReference type="GO" id="GO:0000286">
    <property type="term" value="F:alanine dehydrogenase activity"/>
    <property type="evidence" value="ECO:0007669"/>
    <property type="project" value="UniProtKB-UniRule"/>
</dbReference>
<organism evidence="5 8">
    <name type="scientific">Methanohalophilus halophilus</name>
    <dbReference type="NCBI Taxonomy" id="2177"/>
    <lineage>
        <taxon>Archaea</taxon>
        <taxon>Methanobacteriati</taxon>
        <taxon>Methanobacteriota</taxon>
        <taxon>Stenosarchaea group</taxon>
        <taxon>Methanomicrobia</taxon>
        <taxon>Methanosarcinales</taxon>
        <taxon>Methanosarcinaceae</taxon>
        <taxon>Methanohalophilus</taxon>
    </lineage>
</organism>
<reference evidence="7 9" key="2">
    <citation type="submission" date="2016-10" db="EMBL/GenBank/DDBJ databases">
        <authorList>
            <person name="de Groot N.N."/>
        </authorList>
    </citation>
    <scope>NUCLEOTIDE SEQUENCE [LARGE SCALE GENOMIC DNA]</scope>
    <source>
        <strain evidence="7 9">Z-7982</strain>
    </source>
</reference>
<dbReference type="KEGG" id="mhaz:BHR79_05845"/>
<name>A0A1L3Q2E8_9EURY</name>
<dbReference type="EMBL" id="FNMU01000006">
    <property type="protein sequence ID" value="SDW91977.1"/>
    <property type="molecule type" value="Genomic_DNA"/>
</dbReference>
<dbReference type="Proteomes" id="UP000267921">
    <property type="component" value="Unassembled WGS sequence"/>
</dbReference>
<evidence type="ECO:0000313" key="6">
    <source>
        <dbReference type="EMBL" id="RNI09887.1"/>
    </source>
</evidence>
<dbReference type="PANTHER" id="PTHR13812">
    <property type="entry name" value="KETIMINE REDUCTASE MU-CRYSTALLIN"/>
    <property type="match status" value="1"/>
</dbReference>
<dbReference type="Gene3D" id="3.30.1780.10">
    <property type="entry name" value="ornithine cyclodeaminase, domain 1"/>
    <property type="match status" value="1"/>
</dbReference>
<evidence type="ECO:0000256" key="4">
    <source>
        <dbReference type="NCBIfam" id="TIGR02371"/>
    </source>
</evidence>
<evidence type="ECO:0000313" key="7">
    <source>
        <dbReference type="EMBL" id="SDW91977.1"/>
    </source>
</evidence>
<dbReference type="Pfam" id="PF02423">
    <property type="entry name" value="OCD_Mu_crystall"/>
    <property type="match status" value="1"/>
</dbReference>
<dbReference type="GO" id="GO:0005737">
    <property type="term" value="C:cytoplasm"/>
    <property type="evidence" value="ECO:0007669"/>
    <property type="project" value="TreeGrafter"/>
</dbReference>
<dbReference type="PANTHER" id="PTHR13812:SF19">
    <property type="entry name" value="KETIMINE REDUCTASE MU-CRYSTALLIN"/>
    <property type="match status" value="1"/>
</dbReference>
<dbReference type="NCBIfam" id="TIGR02371">
    <property type="entry name" value="ala_DH_arch"/>
    <property type="match status" value="1"/>
</dbReference>
<accession>A0A1L3Q2E8</accession>
<feature type="active site" description="Proton donor/acceptor" evidence="3">
    <location>
        <position position="69"/>
    </location>
</feature>
<keyword evidence="2 3" id="KW-0520">NAD</keyword>
<keyword evidence="8" id="KW-1185">Reference proteome</keyword>
<feature type="binding site" evidence="3">
    <location>
        <begin position="139"/>
        <end position="140"/>
    </location>
    <ligand>
        <name>NAD(+)</name>
        <dbReference type="ChEBI" id="CHEBI:57540"/>
    </ligand>
</feature>
<dbReference type="HAMAP" id="MF_00935">
    <property type="entry name" value="AlaDH_arch"/>
    <property type="match status" value="1"/>
</dbReference>